<dbReference type="PANTHER" id="PTHR40518">
    <property type="entry name" value="ACETOACETATE DECARBOXYLASE"/>
    <property type="match status" value="1"/>
</dbReference>
<accession>A0ABR1JK46</accession>
<dbReference type="Gene3D" id="2.40.400.10">
    <property type="entry name" value="Acetoacetate decarboxylase-like"/>
    <property type="match status" value="1"/>
</dbReference>
<protein>
    <recommendedName>
        <fullName evidence="3">Acetoacetate decarboxylase</fullName>
    </recommendedName>
</protein>
<organism evidence="1 2">
    <name type="scientific">Marasmiellus scandens</name>
    <dbReference type="NCBI Taxonomy" id="2682957"/>
    <lineage>
        <taxon>Eukaryota</taxon>
        <taxon>Fungi</taxon>
        <taxon>Dikarya</taxon>
        <taxon>Basidiomycota</taxon>
        <taxon>Agaricomycotina</taxon>
        <taxon>Agaricomycetes</taxon>
        <taxon>Agaricomycetidae</taxon>
        <taxon>Agaricales</taxon>
        <taxon>Marasmiineae</taxon>
        <taxon>Omphalotaceae</taxon>
        <taxon>Marasmiellus</taxon>
    </lineage>
</organism>
<evidence type="ECO:0008006" key="3">
    <source>
        <dbReference type="Google" id="ProtNLM"/>
    </source>
</evidence>
<dbReference type="EMBL" id="JBANRG010000010">
    <property type="protein sequence ID" value="KAK7462956.1"/>
    <property type="molecule type" value="Genomic_DNA"/>
</dbReference>
<proteinExistence type="predicted"/>
<keyword evidence="2" id="KW-1185">Reference proteome</keyword>
<comment type="caution">
    <text evidence="1">The sequence shown here is derived from an EMBL/GenBank/DDBJ whole genome shotgun (WGS) entry which is preliminary data.</text>
</comment>
<gene>
    <name evidence="1" type="ORF">VKT23_007537</name>
</gene>
<name>A0ABR1JK46_9AGAR</name>
<dbReference type="Proteomes" id="UP001498398">
    <property type="component" value="Unassembled WGS sequence"/>
</dbReference>
<sequence>MTSLQIAPAPWKLKGRSWGFILPALKKDTSFPSGWAAPFQADVLGSTGEFIGGIGMVMLVQYTESPVGPYDELIYVPGRWKYPDGSVCARITRIYVSSNASTENGRRNWNIPKTTADFSYIKDPKTNVWDLSVRPVGSDETTPPFFHIAVHRIPILSSIRMPVTVSSSGGLVGNFIRLCQPPLPQGDMPEEVATDKWSRLIPGATGKMSLGRAICKIGGDKKTAGDGKGFPAVVPWSIGTCLEDVTLDFGIPEWFDGF</sequence>
<evidence type="ECO:0000313" key="2">
    <source>
        <dbReference type="Proteomes" id="UP001498398"/>
    </source>
</evidence>
<dbReference type="SUPFAM" id="SSF160104">
    <property type="entry name" value="Acetoacetate decarboxylase-like"/>
    <property type="match status" value="1"/>
</dbReference>
<dbReference type="PANTHER" id="PTHR40518:SF1">
    <property type="entry name" value="ACETOACETATE DECARBOXYLASE"/>
    <property type="match status" value="1"/>
</dbReference>
<evidence type="ECO:0000313" key="1">
    <source>
        <dbReference type="EMBL" id="KAK7462956.1"/>
    </source>
</evidence>
<dbReference type="InterPro" id="IPR023375">
    <property type="entry name" value="ADC_dom_sf"/>
</dbReference>
<reference evidence="1 2" key="1">
    <citation type="submission" date="2024-01" db="EMBL/GenBank/DDBJ databases">
        <title>A draft genome for the cacao thread blight pathogen Marasmiellus scandens.</title>
        <authorList>
            <person name="Baruah I.K."/>
            <person name="Leung J."/>
            <person name="Bukari Y."/>
            <person name="Amoako-Attah I."/>
            <person name="Meinhardt L.W."/>
            <person name="Bailey B.A."/>
            <person name="Cohen S.P."/>
        </authorList>
    </citation>
    <scope>NUCLEOTIDE SEQUENCE [LARGE SCALE GENOMIC DNA]</scope>
    <source>
        <strain evidence="1 2">GH-19</strain>
    </source>
</reference>